<dbReference type="Pfam" id="PF01805">
    <property type="entry name" value="Surp"/>
    <property type="match status" value="2"/>
</dbReference>
<feature type="region of interest" description="Disordered" evidence="1">
    <location>
        <begin position="456"/>
        <end position="611"/>
    </location>
</feature>
<feature type="compositionally biased region" description="Polar residues" evidence="1">
    <location>
        <begin position="333"/>
        <end position="348"/>
    </location>
</feature>
<dbReference type="EMBL" id="JARKHS020011035">
    <property type="protein sequence ID" value="KAK8778169.1"/>
    <property type="molecule type" value="Genomic_DNA"/>
</dbReference>
<feature type="compositionally biased region" description="Basic residues" evidence="1">
    <location>
        <begin position="595"/>
        <end position="611"/>
    </location>
</feature>
<accession>A0AAQ4ETP7</accession>
<evidence type="ECO:0000313" key="4">
    <source>
        <dbReference type="Proteomes" id="UP001321473"/>
    </source>
</evidence>
<feature type="compositionally biased region" description="Low complexity" evidence="1">
    <location>
        <begin position="392"/>
        <end position="406"/>
    </location>
</feature>
<feature type="region of interest" description="Disordered" evidence="1">
    <location>
        <begin position="333"/>
        <end position="439"/>
    </location>
</feature>
<feature type="compositionally biased region" description="Basic residues" evidence="1">
    <location>
        <begin position="525"/>
        <end position="556"/>
    </location>
</feature>
<dbReference type="SUPFAM" id="SSF109905">
    <property type="entry name" value="Surp module (SWAP domain)"/>
    <property type="match status" value="2"/>
</dbReference>
<evidence type="ECO:0000256" key="1">
    <source>
        <dbReference type="SAM" id="MobiDB-lite"/>
    </source>
</evidence>
<feature type="compositionally biased region" description="Low complexity" evidence="1">
    <location>
        <begin position="284"/>
        <end position="303"/>
    </location>
</feature>
<keyword evidence="4" id="KW-1185">Reference proteome</keyword>
<proteinExistence type="predicted"/>
<evidence type="ECO:0000259" key="2">
    <source>
        <dbReference type="PROSITE" id="PS50128"/>
    </source>
</evidence>
<dbReference type="InterPro" id="IPR040397">
    <property type="entry name" value="SWAP"/>
</dbReference>
<dbReference type="AlphaFoldDB" id="A0AAQ4ETP7"/>
<dbReference type="InterPro" id="IPR000061">
    <property type="entry name" value="Surp"/>
</dbReference>
<dbReference type="InterPro" id="IPR035967">
    <property type="entry name" value="SWAP/Surp_sf"/>
</dbReference>
<reference evidence="3 4" key="1">
    <citation type="journal article" date="2023" name="Arcadia Sci">
        <title>De novo assembly of a long-read Amblyomma americanum tick genome.</title>
        <authorList>
            <person name="Chou S."/>
            <person name="Poskanzer K.E."/>
            <person name="Rollins M."/>
            <person name="Thuy-Boun P.S."/>
        </authorList>
    </citation>
    <scope>NUCLEOTIDE SEQUENCE [LARGE SCALE GENOMIC DNA]</scope>
    <source>
        <strain evidence="3">F_SG_1</strain>
        <tissue evidence="3">Salivary glands</tissue>
    </source>
</reference>
<dbReference type="Proteomes" id="UP001321473">
    <property type="component" value="Unassembled WGS sequence"/>
</dbReference>
<dbReference type="GO" id="GO:0003723">
    <property type="term" value="F:RNA binding"/>
    <property type="evidence" value="ECO:0007669"/>
    <property type="project" value="InterPro"/>
</dbReference>
<feature type="compositionally biased region" description="Basic and acidic residues" evidence="1">
    <location>
        <begin position="557"/>
        <end position="567"/>
    </location>
</feature>
<feature type="compositionally biased region" description="Basic and acidic residues" evidence="1">
    <location>
        <begin position="407"/>
        <end position="423"/>
    </location>
</feature>
<feature type="compositionally biased region" description="Basic residues" evidence="1">
    <location>
        <begin position="568"/>
        <end position="578"/>
    </location>
</feature>
<protein>
    <recommendedName>
        <fullName evidence="2">SURP motif domain-containing protein</fullName>
    </recommendedName>
</protein>
<dbReference type="SMART" id="SM00648">
    <property type="entry name" value="SWAP"/>
    <property type="match status" value="2"/>
</dbReference>
<feature type="compositionally biased region" description="Low complexity" evidence="1">
    <location>
        <begin position="264"/>
        <end position="277"/>
    </location>
</feature>
<dbReference type="GO" id="GO:0000395">
    <property type="term" value="P:mRNA 5'-splice site recognition"/>
    <property type="evidence" value="ECO:0007669"/>
    <property type="project" value="TreeGrafter"/>
</dbReference>
<dbReference type="Gene3D" id="1.10.10.790">
    <property type="entry name" value="Surp module"/>
    <property type="match status" value="2"/>
</dbReference>
<feature type="compositionally biased region" description="Basic and acidic residues" evidence="1">
    <location>
        <begin position="368"/>
        <end position="382"/>
    </location>
</feature>
<name>A0AAQ4ETP7_AMBAM</name>
<evidence type="ECO:0000313" key="3">
    <source>
        <dbReference type="EMBL" id="KAK8778169.1"/>
    </source>
</evidence>
<organism evidence="3 4">
    <name type="scientific">Amblyomma americanum</name>
    <name type="common">Lone star tick</name>
    <dbReference type="NCBI Taxonomy" id="6943"/>
    <lineage>
        <taxon>Eukaryota</taxon>
        <taxon>Metazoa</taxon>
        <taxon>Ecdysozoa</taxon>
        <taxon>Arthropoda</taxon>
        <taxon>Chelicerata</taxon>
        <taxon>Arachnida</taxon>
        <taxon>Acari</taxon>
        <taxon>Parasitiformes</taxon>
        <taxon>Ixodida</taxon>
        <taxon>Ixodoidea</taxon>
        <taxon>Ixodidae</taxon>
        <taxon>Amblyomminae</taxon>
        <taxon>Amblyomma</taxon>
    </lineage>
</organism>
<dbReference type="PANTHER" id="PTHR13161">
    <property type="entry name" value="SPLICING FACTOR SUPPRESSOR OF WHITE APRICOT"/>
    <property type="match status" value="1"/>
</dbReference>
<feature type="domain" description="SURP motif" evidence="2">
    <location>
        <begin position="6"/>
        <end position="48"/>
    </location>
</feature>
<feature type="region of interest" description="Disordered" evidence="1">
    <location>
        <begin position="264"/>
        <end position="312"/>
    </location>
</feature>
<dbReference type="PANTHER" id="PTHR13161:SF15">
    <property type="entry name" value="SPLICING FACTOR, SUPPRESSOR OF WHITE-APRICOT HOMOLOG"/>
    <property type="match status" value="1"/>
</dbReference>
<dbReference type="PROSITE" id="PS50128">
    <property type="entry name" value="SURP"/>
    <property type="match status" value="2"/>
</dbReference>
<sequence length="611" mass="66374">MKLHAIIEKTALFVSQHGAQMEILVKTKQAGNPQFAFLAFDHPLNVYYRFLVEQLKCGTYVPASETAAAVSAFGHFPKGNEESDDDDDHYLHPSLFAASTPAVPVAVSKVFLAKQGEDNAYSQLIKNLKPHLDSPTGIGSPAPPQDMEAGNHASAYGYIDGAGYEGYGTGEDCSAPPPPPGLEPILLPSQAVFTGYAIPPPPDVQPIIDKMAVYVAKNGEDFETIVKSKGDKRFEFLLPDHEYHQYYLHKKQTYLNERAQQAKGAAAEAAAPEAVPAAEEREPSPAATEATAKATPETVATEAPAEESYDIVGPKLENGLSVMEDSILASRSNSPFSNIDSNDTNSQPGLAAPTDKPQNKGPVSFTLKLKDADGKEKKRVPLDDDMSDSEGSPSTTAPTVPTVPAEEPAKISGKDKSSKEKQSEGLLSNDRLSPARQLQLERKKRLAKFLSMIKDTQGAAGSAVSSGQRGDGAKASSGTCTPKEPANRLLPDSQRAPADSLPGSPTNITRERSGDRVTPADSASQRHKSHKSSSKSRHQSRSPASSRHRHRHHHHHGREDPARSRSQERHHRKHHRSPRREILKRPYSKSPSPMKRSKTRRSRSKSPGRRK</sequence>
<feature type="domain" description="SURP motif" evidence="2">
    <location>
        <begin position="207"/>
        <end position="247"/>
    </location>
</feature>
<gene>
    <name evidence="3" type="ORF">V5799_020486</name>
</gene>
<comment type="caution">
    <text evidence="3">The sequence shown here is derived from an EMBL/GenBank/DDBJ whole genome shotgun (WGS) entry which is preliminary data.</text>
</comment>